<comment type="catalytic activity">
    <reaction evidence="8">
        <text>Couples ATP hydrolysis with the unwinding of duplex DNA by translocating in the 3'-5' direction.</text>
        <dbReference type="EC" id="5.6.2.4"/>
    </reaction>
</comment>
<dbReference type="Proteomes" id="UP001430356">
    <property type="component" value="Unassembled WGS sequence"/>
</dbReference>
<sequence>MASSAAACLGSLQRFLPHRSLTTVQEAVVPALFTNDLNCLVAAPTGSGKTVLLEVAMLRLFSDVLAPADSGTGGGAAVVTPRRRRKAVYICPIKALANEKYEHWRLQFPTLTVVMETGDQQQRHRDTPHAGHAGEAADPSGSGALDGMASVSQADILVTTPERWDSITRRWKEKDVMAIVSSVGLLLLDEVHTVQEERGAAMEAIVSRVKIIQAASTSSCGAAADPQRNQPTPAAPPRIVAISGTLPNCSDLAEWLRVPSHMTFTFSAADRPVPLTIRVVGYAHDSPNPFAFHRFLCFKLFALIQQHSLGKPTLVFCASRKETTSSALHLVDDIRAAAARQGQTAQLQPSAAVQQLAQQAGDRQLCACLLVGVGFHHAAMTKDDRQLVERMFREQYIAVVCATTTLALGVNLPAHLVVVKGTSFFGNGRCQDMPISEVLQMCGRAGRPGFDTHGMALVLTMQRSVRLYETLASGAVTLTCVESHLHRHMIEHVNAEVGLRTIHSFAAAMEWVKTTLFWIRLRKCPRHYGLEFTTAAEEQAFDAEGFVEALMERVLRVLIDEGCVRLLHADATMGCGAGDVTDASAVFEATRLGRAMSRMYILFDTVCTLNARVRERGVAQHVDAAPANDAGDASDAALHPTRSQPRAADTHAVDSAPPKPPPPPPPSPPFTLCDVLQLLCHCQELVEVRLRQGDRGPLNELNKSVKYPLQSGRRGGREVREDWQKAYVLIQAHIGVLPLTEVALRNELLRLWAVVPRVSRFVEEYAWVATQSYSLARHANVLARCIERRVWPDGLVLRQLTHVSDSVAKALLRSGCDSFAALVAVGARQLEVLCGRLPPFGTQVLEDVGRLPRVSLELRCTTGSTSTRSGSAGRRGWRAAAGEVRLSRRPWAETAAGEVNPTAVTTTTDSRRLLLLVGMSGEDCVLLKRYVPLAALDAAPVSFTFSFTWPPPPARTNSGSRVEAHRARVVAQCMVLPLVGLDAVATMEEEKEGEQEEEEEGDAVQPPPDEIGVAALQHPTRRHRRADDATPSITPAEAARCAEVAADARAAFDGLLGDLTYIADSDAASPRGAATPQPPPRKRVRADAAAEKDSGGVGVDGTAAATSEARVPASAPRTPPAVVHGDEGVDLRTHEAVVVEAAVRSSASSSRSETEAAVAVAAPPAGRRGAAAAGCGAVATTPVRLQRCSSPAVHPPPSSSAHPGTPQALTRRDDDDAAAFMAHPSPPPWSATASMHGRWGEAPAAVVGQSPHIFSPGSVRHMPGRWSCTTTPLPPPSTPPPTAHLHPPYGSAVYVGSNDWERSIAHHHPHGGPAPAVLYYPAHGYGAAPGSPLAFAAGHAGWWRPPQPCESRWMGAHPFHVYQPPHLGPSYGSPAPMHHASGGPHSGRAASVSPVASYAARSAPPPASAHAWSWHPSALPHPPPPPPPRSYRDAGPHGMSWHSPPECTPVALSMPPHGVPVCRAPSVHFAGVMSGEYVSAAPSQTAAHPAVAPVEHVSFSPSNGDAGSRHASHVRRSALIAQSWWQ</sequence>
<dbReference type="Pfam" id="PF00271">
    <property type="entry name" value="Helicase_C"/>
    <property type="match status" value="1"/>
</dbReference>
<feature type="region of interest" description="Disordered" evidence="11">
    <location>
        <begin position="1067"/>
        <end position="1122"/>
    </location>
</feature>
<evidence type="ECO:0000313" key="15">
    <source>
        <dbReference type="Proteomes" id="UP001430356"/>
    </source>
</evidence>
<reference evidence="14 15" key="1">
    <citation type="journal article" date="2021" name="MBio">
        <title>A New Model Trypanosomatid, Novymonas esmeraldas: Genomic Perception of Its 'Candidatus Pandoraea novymonadis' Endosymbiont.</title>
        <authorList>
            <person name="Zakharova A."/>
            <person name="Saura A."/>
            <person name="Butenko A."/>
            <person name="Podesvova L."/>
            <person name="Warmusova S."/>
            <person name="Kostygov A.Y."/>
            <person name="Nenarokova A."/>
            <person name="Lukes J."/>
            <person name="Opperdoes F.R."/>
            <person name="Yurchenko V."/>
        </authorList>
    </citation>
    <scope>NUCLEOTIDE SEQUENCE [LARGE SCALE GENOMIC DNA]</scope>
    <source>
        <strain evidence="14 15">E262AT.01</strain>
    </source>
</reference>
<evidence type="ECO:0000256" key="4">
    <source>
        <dbReference type="ARBA" id="ARBA00022806"/>
    </source>
</evidence>
<feature type="compositionally biased region" description="Pro residues" evidence="11">
    <location>
        <begin position="1420"/>
        <end position="1429"/>
    </location>
</feature>
<evidence type="ECO:0000256" key="2">
    <source>
        <dbReference type="ARBA" id="ARBA00022741"/>
    </source>
</evidence>
<organism evidence="14 15">
    <name type="scientific">Novymonas esmeraldas</name>
    <dbReference type="NCBI Taxonomy" id="1808958"/>
    <lineage>
        <taxon>Eukaryota</taxon>
        <taxon>Discoba</taxon>
        <taxon>Euglenozoa</taxon>
        <taxon>Kinetoplastea</taxon>
        <taxon>Metakinetoplastina</taxon>
        <taxon>Trypanosomatida</taxon>
        <taxon>Trypanosomatidae</taxon>
        <taxon>Novymonas</taxon>
    </lineage>
</organism>
<dbReference type="InterPro" id="IPR036390">
    <property type="entry name" value="WH_DNA-bd_sf"/>
</dbReference>
<dbReference type="InterPro" id="IPR057842">
    <property type="entry name" value="WH_MER3"/>
</dbReference>
<feature type="compositionally biased region" description="Basic and acidic residues" evidence="11">
    <location>
        <begin position="1085"/>
        <end position="1094"/>
    </location>
</feature>
<feature type="region of interest" description="Disordered" evidence="11">
    <location>
        <begin position="1187"/>
        <end position="1210"/>
    </location>
</feature>
<dbReference type="SUPFAM" id="SSF158702">
    <property type="entry name" value="Sec63 N-terminal domain-like"/>
    <property type="match status" value="1"/>
</dbReference>
<evidence type="ECO:0000313" key="14">
    <source>
        <dbReference type="EMBL" id="KAK7199746.1"/>
    </source>
</evidence>
<dbReference type="GO" id="GO:0051321">
    <property type="term" value="P:meiotic cell cycle"/>
    <property type="evidence" value="ECO:0007669"/>
    <property type="project" value="UniProtKB-KW"/>
</dbReference>
<accession>A0AAW0F2B3</accession>
<comment type="similarity">
    <text evidence="1">Belongs to the helicase family. SKI2 subfamily.</text>
</comment>
<dbReference type="InterPro" id="IPR001650">
    <property type="entry name" value="Helicase_C-like"/>
</dbReference>
<dbReference type="SUPFAM" id="SSF46785">
    <property type="entry name" value="Winged helix' DNA-binding domain"/>
    <property type="match status" value="1"/>
</dbReference>
<feature type="region of interest" description="Disordered" evidence="11">
    <location>
        <begin position="1370"/>
        <end position="1394"/>
    </location>
</feature>
<dbReference type="Gene3D" id="1.10.10.10">
    <property type="entry name" value="Winged helix-like DNA-binding domain superfamily/Winged helix DNA-binding domain"/>
    <property type="match status" value="1"/>
</dbReference>
<keyword evidence="6" id="KW-0413">Isomerase</keyword>
<dbReference type="EMBL" id="JAECZO010000001">
    <property type="protein sequence ID" value="KAK7199746.1"/>
    <property type="molecule type" value="Genomic_DNA"/>
</dbReference>
<comment type="caution">
    <text evidence="14">The sequence shown here is derived from an EMBL/GenBank/DDBJ whole genome shotgun (WGS) entry which is preliminary data.</text>
</comment>
<dbReference type="SMART" id="SM00973">
    <property type="entry name" value="Sec63"/>
    <property type="match status" value="1"/>
</dbReference>
<feature type="region of interest" description="Disordered" evidence="11">
    <location>
        <begin position="987"/>
        <end position="1010"/>
    </location>
</feature>
<feature type="region of interest" description="Disordered" evidence="11">
    <location>
        <begin position="624"/>
        <end position="668"/>
    </location>
</feature>
<keyword evidence="2" id="KW-0547">Nucleotide-binding</keyword>
<gene>
    <name evidence="14" type="ORF">NESM_000020700</name>
</gene>
<dbReference type="InterPro" id="IPR036388">
    <property type="entry name" value="WH-like_DNA-bd_sf"/>
</dbReference>
<feature type="compositionally biased region" description="Pro residues" evidence="11">
    <location>
        <begin position="657"/>
        <end position="668"/>
    </location>
</feature>
<dbReference type="PANTHER" id="PTHR47835">
    <property type="entry name" value="HFM1, ATP DEPENDENT DNA HELICASE HOMOLOG"/>
    <property type="match status" value="1"/>
</dbReference>
<keyword evidence="15" id="KW-1185">Reference proteome</keyword>
<evidence type="ECO:0000259" key="12">
    <source>
        <dbReference type="PROSITE" id="PS51192"/>
    </source>
</evidence>
<name>A0AAW0F2B3_9TRYP</name>
<evidence type="ECO:0000256" key="7">
    <source>
        <dbReference type="ARBA" id="ARBA00023254"/>
    </source>
</evidence>
<keyword evidence="3" id="KW-0378">Hydrolase</keyword>
<protein>
    <recommendedName>
        <fullName evidence="9">DNA 3'-5' helicase</fullName>
        <ecNumber evidence="9">5.6.2.4</ecNumber>
    </recommendedName>
</protein>
<dbReference type="SMART" id="SM00490">
    <property type="entry name" value="HELICc"/>
    <property type="match status" value="1"/>
</dbReference>
<feature type="domain" description="Helicase C-terminal" evidence="13">
    <location>
        <begin position="299"/>
        <end position="513"/>
    </location>
</feature>
<dbReference type="FunFam" id="1.10.10.10:FF:001143">
    <property type="entry name" value="DEAD/DEAH box helicase family protein"/>
    <property type="match status" value="1"/>
</dbReference>
<evidence type="ECO:0000259" key="13">
    <source>
        <dbReference type="PROSITE" id="PS51194"/>
    </source>
</evidence>
<dbReference type="SMART" id="SM00487">
    <property type="entry name" value="DEXDc"/>
    <property type="match status" value="1"/>
</dbReference>
<dbReference type="CDD" id="cd18795">
    <property type="entry name" value="SF2_C_Ski2"/>
    <property type="match status" value="1"/>
</dbReference>
<dbReference type="PROSITE" id="PS51192">
    <property type="entry name" value="HELICASE_ATP_BIND_1"/>
    <property type="match status" value="1"/>
</dbReference>
<evidence type="ECO:0000256" key="11">
    <source>
        <dbReference type="SAM" id="MobiDB-lite"/>
    </source>
</evidence>
<dbReference type="InterPro" id="IPR004179">
    <property type="entry name" value="Sec63-dom"/>
</dbReference>
<evidence type="ECO:0000256" key="10">
    <source>
        <dbReference type="ARBA" id="ARBA00048988"/>
    </source>
</evidence>
<keyword evidence="4 14" id="KW-0347">Helicase</keyword>
<dbReference type="GO" id="GO:0005524">
    <property type="term" value="F:ATP binding"/>
    <property type="evidence" value="ECO:0007669"/>
    <property type="project" value="UniProtKB-KW"/>
</dbReference>
<dbReference type="Pfam" id="PF23445">
    <property type="entry name" value="WHD_SNRNP200"/>
    <property type="match status" value="1"/>
</dbReference>
<evidence type="ECO:0000256" key="8">
    <source>
        <dbReference type="ARBA" id="ARBA00034617"/>
    </source>
</evidence>
<proteinExistence type="inferred from homology"/>
<evidence type="ECO:0000256" key="3">
    <source>
        <dbReference type="ARBA" id="ARBA00022801"/>
    </source>
</evidence>
<dbReference type="Pfam" id="PF02889">
    <property type="entry name" value="Sec63"/>
    <property type="match status" value="1"/>
</dbReference>
<dbReference type="GO" id="GO:0016787">
    <property type="term" value="F:hydrolase activity"/>
    <property type="evidence" value="ECO:0007669"/>
    <property type="project" value="UniProtKB-KW"/>
</dbReference>
<dbReference type="PROSITE" id="PS51194">
    <property type="entry name" value="HELICASE_CTER"/>
    <property type="match status" value="1"/>
</dbReference>
<dbReference type="GO" id="GO:0003676">
    <property type="term" value="F:nucleic acid binding"/>
    <property type="evidence" value="ECO:0007669"/>
    <property type="project" value="InterPro"/>
</dbReference>
<dbReference type="SUPFAM" id="SSF52540">
    <property type="entry name" value="P-loop containing nucleoside triphosphate hydrolases"/>
    <property type="match status" value="1"/>
</dbReference>
<evidence type="ECO:0000256" key="9">
    <source>
        <dbReference type="ARBA" id="ARBA00034808"/>
    </source>
</evidence>
<feature type="region of interest" description="Disordered" evidence="11">
    <location>
        <begin position="1420"/>
        <end position="1442"/>
    </location>
</feature>
<keyword evidence="7" id="KW-0469">Meiosis</keyword>
<dbReference type="Pfam" id="PF00270">
    <property type="entry name" value="DEAD"/>
    <property type="match status" value="1"/>
</dbReference>
<keyword evidence="5" id="KW-0067">ATP-binding</keyword>
<evidence type="ECO:0000256" key="1">
    <source>
        <dbReference type="ARBA" id="ARBA00010140"/>
    </source>
</evidence>
<dbReference type="Gene3D" id="3.40.50.300">
    <property type="entry name" value="P-loop containing nucleotide triphosphate hydrolases"/>
    <property type="match status" value="2"/>
</dbReference>
<dbReference type="Gene3D" id="1.10.3380.10">
    <property type="entry name" value="Sec63 N-terminal domain-like domain"/>
    <property type="match status" value="1"/>
</dbReference>
<dbReference type="InterPro" id="IPR027417">
    <property type="entry name" value="P-loop_NTPase"/>
</dbReference>
<dbReference type="InterPro" id="IPR014001">
    <property type="entry name" value="Helicase_ATP-bd"/>
</dbReference>
<dbReference type="InterPro" id="IPR052247">
    <property type="entry name" value="Meiotic_Crossover_Helicase"/>
</dbReference>
<dbReference type="InterPro" id="IPR011545">
    <property type="entry name" value="DEAD/DEAH_box_helicase_dom"/>
</dbReference>
<feature type="domain" description="Helicase ATP-binding" evidence="12">
    <location>
        <begin position="30"/>
        <end position="264"/>
    </location>
</feature>
<dbReference type="PANTHER" id="PTHR47835:SF3">
    <property type="entry name" value="HELICASE FOR MEIOSIS 1"/>
    <property type="match status" value="1"/>
</dbReference>
<evidence type="ECO:0000256" key="6">
    <source>
        <dbReference type="ARBA" id="ARBA00023235"/>
    </source>
</evidence>
<feature type="compositionally biased region" description="Acidic residues" evidence="11">
    <location>
        <begin position="987"/>
        <end position="1002"/>
    </location>
</feature>
<feature type="region of interest" description="Disordered" evidence="11">
    <location>
        <begin position="120"/>
        <end position="141"/>
    </location>
</feature>
<evidence type="ECO:0000256" key="5">
    <source>
        <dbReference type="ARBA" id="ARBA00022840"/>
    </source>
</evidence>
<dbReference type="EC" id="5.6.2.4" evidence="9"/>
<comment type="catalytic activity">
    <reaction evidence="10">
        <text>ATP + H2O = ADP + phosphate + H(+)</text>
        <dbReference type="Rhea" id="RHEA:13065"/>
        <dbReference type="ChEBI" id="CHEBI:15377"/>
        <dbReference type="ChEBI" id="CHEBI:15378"/>
        <dbReference type="ChEBI" id="CHEBI:30616"/>
        <dbReference type="ChEBI" id="CHEBI:43474"/>
        <dbReference type="ChEBI" id="CHEBI:456216"/>
        <dbReference type="EC" id="5.6.2.4"/>
    </reaction>
</comment>
<dbReference type="GO" id="GO:0043138">
    <property type="term" value="F:3'-5' DNA helicase activity"/>
    <property type="evidence" value="ECO:0007669"/>
    <property type="project" value="UniProtKB-EC"/>
</dbReference>